<dbReference type="Pfam" id="PF10145">
    <property type="entry name" value="PhageMin_Tail"/>
    <property type="match status" value="1"/>
</dbReference>
<feature type="region of interest" description="Disordered" evidence="2">
    <location>
        <begin position="841"/>
        <end position="865"/>
    </location>
</feature>
<dbReference type="GO" id="GO:0043047">
    <property type="term" value="F:single-stranded telomeric DNA binding"/>
    <property type="evidence" value="ECO:0007669"/>
    <property type="project" value="TreeGrafter"/>
</dbReference>
<sequence length="2056" mass="225312">MAGKKIGLVLALDGEREFVQAVTNAKKEADAFKAALKALAEEFDGNANSMEYLQKKQELLEQQQASYNRRLDAAKTGLNQARDTYKKQADAVEELGRKTEEARKALEEFEKNGDTSSDAYKDQKNQLDKLNDAYDKQTSNLQKAEGRISDWNKRIAQANTDVSKINREINQNSQYLNEASSSADKCATSIDQYGKEIKDAADNTKEMESTSDSATKVVTGLGEKFQTAFITTGVALAVDAVKELAGAVAELAPELDAASKQFQAATGTAAESMGEYQDVIQEVYKSGMGEGFSDIAEVMATITQNMGEMDPGKLQEITEYAITLRDTFDMDVNESIRGANALMESMGLTAEQAFDYIAKGAQNGLDRSQELADNLAEYSQLWAQEGFSAEEMFSILDNGLNSGAYNLDKVNDYVKEFGISLSDGRMEEHLESFSEQTQSLFAAWKNGEATTKDVFYSVIADLSNMTSEQEALTLASEMWSAVGEDNSLKVIKSLDDVNTKYQNVTGSAQALTEVKYSDIGTAFESLGKTIETKFLDPIADKALPAITDVVNGITEAMDPPKTLMQEFSEEIENANKNLEKTVENAEKTVENAELEAGKVGELGSQLLELNSVEEKSLAQRYQLREIVAQLGEYIPEVAAAYDAETDSVNLTNGEIEKLIQNTQDLMIEQAKQAAGQEVVNSLLEAQMQLDNAKEMAAAQKELLTTYVEGQEALQNLDMAMKSGGMSADEYNKKLQEIAETTGISVSDIESMGQTLGYQYNETSATLDDTNQSIADLEENISNGEKQLESMNQAAENLGESMDGAKAPMTEAAEATQKFGEGAMSAISPSTALVESTKELGEQAEETAGTVGEANEEMASSADQYAEAQKNALEQVREAYGELKDAISDNIQSSISLMEEFDGGENISTDQILENLKSQREGIEEWGEDMQYLAEHIGENFTPEMFDELMELGPEAKEMVGNLAENLRQGGENFDEIVKEWGLLDGLEEELSDRFAAIQLAYDAGVEGIGESTEEDFQNLSDTIQQAVEESVEGWDGFEEGTVEKLDAAISAARNAGVQIPEGLREGIQSGEISAGQALDSINGALQGQFDGLVEIAKERGIEIPEGLQAGIDEGGPAAEQAILDLLQLLANASASEQGKEAGKTYSSGQAEGINENSGEVEAAAENVASQAAEAAEGQAGEFNEAGGTLIGSLGDGMTGNQSAAVSAAMGAAQAAANATSANRSGFENAGLNLILGMAQGIAQGSEAVQEAARNVVRQAEAAANKEGGNASPSKKWRKEVGLNLSKGTALGISDGKEEVRKASADMAKAALQGAQAEAEIQSPSKKFKRAVGEQIGKGTAMGIKGATQEAVKASEEMSDKVYKKASSWLSKYKKNHKVTLDDEKYFWQQIKGIANTGSDAYEKATAKIAKIRKEEQKQQEQAEKDQDRRENNRFAKQINKNFGVSRYETTGSGKNKKTTKKSDEDYFSEIYSEANQYLGNMEVLYDVSLDQQEKYWSKLVRSIQKNGGKYTQAWYDAKEQLKKVREEQEKEEAQTYDDMLSEAETYVEHKRILNKMSDDQELAFWEKKLKELEKSGGKYTDAWYEIYEKIKGLEEDIAQAAADAEEAEQERLEELKRQEEEALSTRASAQDKILSNYKTYYKISEKAEVDYWDIARHQFAVGTQERIDADQKFFDARQALYDKLEDLDKEYADNVKEVNEQLKEDIEDLTQEYEDAVNDRAEAIKSSFGLFDEFYSESESGQKLLENLQSQVEGIAAWEKELNLLGARGISEGLLEELQEMGPEAAASIKALNSLTAEELAEYDKLWNQRNELAQSQAIKENEPLRYETEEKIEQLKEDADDQIQELTKAYEQSIAEAMEGISSDLKKLANQAYDATEDAIAEMVSSIGGEYTAAPVKEHTKVVVEEISSELGKLPEQGKIIGDDTLTAMMGALGDDEEIKEQVHTLYEKLRIAFEQESQGLSDAYAGFVISGLKSSLAGMTELNQTIDASTNRTVNVNMDMGGLESKIDRLIALSEEYLPYLSEGTVINMDGEKVAEQQFPRLSRMLAQSSKLKR</sequence>
<feature type="compositionally biased region" description="Low complexity" evidence="2">
    <location>
        <begin position="1154"/>
        <end position="1178"/>
    </location>
</feature>
<feature type="coiled-coil region" evidence="1">
    <location>
        <begin position="1681"/>
        <end position="1726"/>
    </location>
</feature>
<dbReference type="SUPFAM" id="SSF57997">
    <property type="entry name" value="Tropomyosin"/>
    <property type="match status" value="1"/>
</dbReference>
<dbReference type="PANTHER" id="PTHR18867">
    <property type="entry name" value="RAD50"/>
    <property type="match status" value="1"/>
</dbReference>
<gene>
    <name evidence="4" type="ORF">IAB26_14650</name>
</gene>
<protein>
    <submittedName>
        <fullName evidence="4">Phage tail tape measure protein</fullName>
    </submittedName>
</protein>
<dbReference type="GO" id="GO:0006302">
    <property type="term" value="P:double-strand break repair"/>
    <property type="evidence" value="ECO:0007669"/>
    <property type="project" value="TreeGrafter"/>
</dbReference>
<comment type="caution">
    <text evidence="4">The sequence shown here is derived from an EMBL/GenBank/DDBJ whole genome shotgun (WGS) entry which is preliminary data.</text>
</comment>
<feature type="coiled-coil region" evidence="1">
    <location>
        <begin position="564"/>
        <end position="602"/>
    </location>
</feature>
<accession>A0A9D0ZZN4</accession>
<dbReference type="GO" id="GO:0000722">
    <property type="term" value="P:telomere maintenance via recombination"/>
    <property type="evidence" value="ECO:0007669"/>
    <property type="project" value="TreeGrafter"/>
</dbReference>
<evidence type="ECO:0000313" key="4">
    <source>
        <dbReference type="EMBL" id="HIQ97785.1"/>
    </source>
</evidence>
<dbReference type="GO" id="GO:0051880">
    <property type="term" value="F:G-quadruplex DNA binding"/>
    <property type="evidence" value="ECO:0007669"/>
    <property type="project" value="TreeGrafter"/>
</dbReference>
<dbReference type="InterPro" id="IPR010090">
    <property type="entry name" value="Phage_tape_meas"/>
</dbReference>
<dbReference type="PANTHER" id="PTHR18867:SF12">
    <property type="entry name" value="DNA REPAIR PROTEIN RAD50"/>
    <property type="match status" value="1"/>
</dbReference>
<evidence type="ECO:0000256" key="2">
    <source>
        <dbReference type="SAM" id="MobiDB-lite"/>
    </source>
</evidence>
<reference evidence="4" key="1">
    <citation type="submission" date="2020-10" db="EMBL/GenBank/DDBJ databases">
        <authorList>
            <person name="Gilroy R."/>
        </authorList>
    </citation>
    <scope>NUCLEOTIDE SEQUENCE</scope>
    <source>
        <strain evidence="4">ChiSjej3B21-11622</strain>
    </source>
</reference>
<dbReference type="GO" id="GO:0007004">
    <property type="term" value="P:telomere maintenance via telomerase"/>
    <property type="evidence" value="ECO:0007669"/>
    <property type="project" value="TreeGrafter"/>
</dbReference>
<feature type="region of interest" description="Disordered" evidence="2">
    <location>
        <begin position="1414"/>
        <end position="1437"/>
    </location>
</feature>
<feature type="coiled-coil region" evidence="1">
    <location>
        <begin position="1826"/>
        <end position="1857"/>
    </location>
</feature>
<evidence type="ECO:0000313" key="5">
    <source>
        <dbReference type="Proteomes" id="UP000886886"/>
    </source>
</evidence>
<evidence type="ECO:0000256" key="1">
    <source>
        <dbReference type="SAM" id="Coils"/>
    </source>
</evidence>
<dbReference type="EMBL" id="DVFT01000215">
    <property type="protein sequence ID" value="HIQ97785.1"/>
    <property type="molecule type" value="Genomic_DNA"/>
</dbReference>
<feature type="compositionally biased region" description="Basic and acidic residues" evidence="2">
    <location>
        <begin position="1414"/>
        <end position="1433"/>
    </location>
</feature>
<feature type="coiled-coil region" evidence="1">
    <location>
        <begin position="1518"/>
        <end position="1632"/>
    </location>
</feature>
<keyword evidence="1" id="KW-0175">Coiled coil</keyword>
<organism evidence="4 5">
    <name type="scientific">Candidatus Limivivens merdigallinarum</name>
    <dbReference type="NCBI Taxonomy" id="2840859"/>
    <lineage>
        <taxon>Bacteria</taxon>
        <taxon>Bacillati</taxon>
        <taxon>Bacillota</taxon>
        <taxon>Clostridia</taxon>
        <taxon>Lachnospirales</taxon>
        <taxon>Lachnospiraceae</taxon>
        <taxon>Lachnospiraceae incertae sedis</taxon>
        <taxon>Candidatus Limivivens</taxon>
    </lineage>
</organism>
<dbReference type="GO" id="GO:0003691">
    <property type="term" value="F:double-stranded telomeric DNA binding"/>
    <property type="evidence" value="ECO:0007669"/>
    <property type="project" value="TreeGrafter"/>
</dbReference>
<dbReference type="Proteomes" id="UP000886886">
    <property type="component" value="Unassembled WGS sequence"/>
</dbReference>
<dbReference type="Gene3D" id="1.10.287.1490">
    <property type="match status" value="1"/>
</dbReference>
<feature type="coiled-coil region" evidence="1">
    <location>
        <begin position="759"/>
        <end position="800"/>
    </location>
</feature>
<evidence type="ECO:0000259" key="3">
    <source>
        <dbReference type="Pfam" id="PF10145"/>
    </source>
</evidence>
<feature type="domain" description="Phage tail tape measure protein" evidence="3">
    <location>
        <begin position="288"/>
        <end position="471"/>
    </location>
</feature>
<name>A0A9D0ZZN4_9FIRM</name>
<reference evidence="4" key="2">
    <citation type="journal article" date="2021" name="PeerJ">
        <title>Extensive microbial diversity within the chicken gut microbiome revealed by metagenomics and culture.</title>
        <authorList>
            <person name="Gilroy R."/>
            <person name="Ravi A."/>
            <person name="Getino M."/>
            <person name="Pursley I."/>
            <person name="Horton D.L."/>
            <person name="Alikhan N.F."/>
            <person name="Baker D."/>
            <person name="Gharbi K."/>
            <person name="Hall N."/>
            <person name="Watson M."/>
            <person name="Adriaenssens E.M."/>
            <person name="Foster-Nyarko E."/>
            <person name="Jarju S."/>
            <person name="Secka A."/>
            <person name="Antonio M."/>
            <person name="Oren A."/>
            <person name="Chaudhuri R.R."/>
            <person name="La Ragione R."/>
            <person name="Hildebrand F."/>
            <person name="Pallen M.J."/>
        </authorList>
    </citation>
    <scope>NUCLEOTIDE SEQUENCE</scope>
    <source>
        <strain evidence="4">ChiSjej3B21-11622</strain>
    </source>
</reference>
<feature type="coiled-coil region" evidence="1">
    <location>
        <begin position="22"/>
        <end position="210"/>
    </location>
</feature>
<proteinExistence type="predicted"/>
<feature type="region of interest" description="Disordered" evidence="2">
    <location>
        <begin position="1140"/>
        <end position="1178"/>
    </location>
</feature>